<evidence type="ECO:0000256" key="7">
    <source>
        <dbReference type="ARBA" id="ARBA00023136"/>
    </source>
</evidence>
<gene>
    <name evidence="10" type="ORF">RIdsm_00184</name>
    <name evidence="9" type="ORF">XM52_26500</name>
</gene>
<dbReference type="GO" id="GO:0005886">
    <property type="term" value="C:plasma membrane"/>
    <property type="evidence" value="ECO:0007669"/>
    <property type="project" value="UniProtKB-SubCell"/>
</dbReference>
<dbReference type="Proteomes" id="UP000051401">
    <property type="component" value="Unassembled WGS sequence"/>
</dbReference>
<comment type="subcellular location">
    <subcellularLocation>
        <location evidence="1 8">Cell membrane</location>
        <topology evidence="1 8">Multi-pass membrane protein</topology>
    </subcellularLocation>
</comment>
<protein>
    <recommendedName>
        <fullName evidence="8">Probable membrane transporter protein</fullName>
    </recommendedName>
</protein>
<evidence type="ECO:0000256" key="8">
    <source>
        <dbReference type="RuleBase" id="RU363041"/>
    </source>
</evidence>
<feature type="transmembrane region" description="Helical" evidence="8">
    <location>
        <begin position="78"/>
        <end position="99"/>
    </location>
</feature>
<dbReference type="PATRIC" id="fig|540747.5.peg.4063"/>
<proteinExistence type="inferred from homology"/>
<dbReference type="InterPro" id="IPR002781">
    <property type="entry name" value="TM_pro_TauE-like"/>
</dbReference>
<comment type="similarity">
    <text evidence="2 8">Belongs to the 4-toluene sulfonate uptake permease (TSUP) (TC 2.A.102) family.</text>
</comment>
<evidence type="ECO:0000256" key="4">
    <source>
        <dbReference type="ARBA" id="ARBA00022475"/>
    </source>
</evidence>
<dbReference type="EMBL" id="CP031598">
    <property type="protein sequence ID" value="QEW24406.1"/>
    <property type="molecule type" value="Genomic_DNA"/>
</dbReference>
<dbReference type="PANTHER" id="PTHR30269:SF32">
    <property type="entry name" value="MEMBRANE TRANSPORTER PROTEIN-RELATED"/>
    <property type="match status" value="1"/>
</dbReference>
<name>A0A0T5P1Y6_9RHOB</name>
<evidence type="ECO:0000256" key="1">
    <source>
        <dbReference type="ARBA" id="ARBA00004651"/>
    </source>
</evidence>
<evidence type="ECO:0000313" key="10">
    <source>
        <dbReference type="EMBL" id="QEW24406.1"/>
    </source>
</evidence>
<dbReference type="InterPro" id="IPR052017">
    <property type="entry name" value="TSUP"/>
</dbReference>
<evidence type="ECO:0000256" key="6">
    <source>
        <dbReference type="ARBA" id="ARBA00022989"/>
    </source>
</evidence>
<evidence type="ECO:0000313" key="9">
    <source>
        <dbReference type="EMBL" id="KRS14959.1"/>
    </source>
</evidence>
<keyword evidence="3" id="KW-0813">Transport</keyword>
<evidence type="ECO:0000256" key="5">
    <source>
        <dbReference type="ARBA" id="ARBA00022692"/>
    </source>
</evidence>
<keyword evidence="5 8" id="KW-0812">Transmembrane</keyword>
<keyword evidence="7 8" id="KW-0472">Membrane</keyword>
<sequence>MDVLSFGLLVFGCAVAVLAGLIKGMVGFGMPMILISGLSSVLPPDVALGWLILPTLVTNGWQALRQGVRAAWESIRRFRLFLVAGFVVMILSAQLVAIVPAKAMLWAIGLPITLYAGATLLGRPLRLPHPPGRKIEAGVGAVAGFFGGISGVWGPPTVALLTALDTEKTEQIRVQGVIYGAGAVVLMGAHLTSGVLNSDTMPASGLLVLPALLGMWIGFRIHDRIEQAAFRKLTLIVLLIAGLNLIRRAVFSV</sequence>
<evidence type="ECO:0000256" key="2">
    <source>
        <dbReference type="ARBA" id="ARBA00009142"/>
    </source>
</evidence>
<feature type="transmembrane region" description="Helical" evidence="8">
    <location>
        <begin position="202"/>
        <end position="221"/>
    </location>
</feature>
<dbReference type="KEGG" id="rid:RIdsm_00184"/>
<dbReference type="Pfam" id="PF01925">
    <property type="entry name" value="TauE"/>
    <property type="match status" value="1"/>
</dbReference>
<dbReference type="OrthoDB" id="9800873at2"/>
<feature type="transmembrane region" description="Helical" evidence="8">
    <location>
        <begin position="233"/>
        <end position="251"/>
    </location>
</feature>
<feature type="transmembrane region" description="Helical" evidence="8">
    <location>
        <begin position="105"/>
        <end position="125"/>
    </location>
</feature>
<accession>A0A0T5P1Y6</accession>
<dbReference type="EMBL" id="LAXI01000031">
    <property type="protein sequence ID" value="KRS14959.1"/>
    <property type="molecule type" value="Genomic_DNA"/>
</dbReference>
<evidence type="ECO:0000313" key="11">
    <source>
        <dbReference type="Proteomes" id="UP000051401"/>
    </source>
</evidence>
<organism evidence="9 11">
    <name type="scientific">Roseovarius indicus</name>
    <dbReference type="NCBI Taxonomy" id="540747"/>
    <lineage>
        <taxon>Bacteria</taxon>
        <taxon>Pseudomonadati</taxon>
        <taxon>Pseudomonadota</taxon>
        <taxon>Alphaproteobacteria</taxon>
        <taxon>Rhodobacterales</taxon>
        <taxon>Roseobacteraceae</taxon>
        <taxon>Roseovarius</taxon>
    </lineage>
</organism>
<reference evidence="9 11" key="1">
    <citation type="submission" date="2015-04" db="EMBL/GenBank/DDBJ databases">
        <title>The draft genome sequence of Roseovarius indicus B108T.</title>
        <authorList>
            <person name="Li G."/>
            <person name="Lai Q."/>
            <person name="Shao Z."/>
            <person name="Yan P."/>
        </authorList>
    </citation>
    <scope>NUCLEOTIDE SEQUENCE [LARGE SCALE GENOMIC DNA]</scope>
    <source>
        <strain evidence="9 11">B108</strain>
    </source>
</reference>
<keyword evidence="6 8" id="KW-1133">Transmembrane helix</keyword>
<evidence type="ECO:0000313" key="12">
    <source>
        <dbReference type="Proteomes" id="UP000325785"/>
    </source>
</evidence>
<dbReference type="RefSeq" id="WP_057821286.1">
    <property type="nucleotide sequence ID" value="NZ_CP031598.1"/>
</dbReference>
<keyword evidence="4 8" id="KW-1003">Cell membrane</keyword>
<dbReference type="Proteomes" id="UP000325785">
    <property type="component" value="Chromosome"/>
</dbReference>
<dbReference type="PANTHER" id="PTHR30269">
    <property type="entry name" value="TRANSMEMBRANE PROTEIN YFCA"/>
    <property type="match status" value="1"/>
</dbReference>
<reference evidence="10 12" key="2">
    <citation type="submission" date="2018-08" db="EMBL/GenBank/DDBJ databases">
        <title>Genetic Globetrotter - A new plasmid hitch-hiking vast phylogenetic and geographic distances.</title>
        <authorList>
            <person name="Vollmers J."/>
            <person name="Petersen J."/>
        </authorList>
    </citation>
    <scope>NUCLEOTIDE SEQUENCE [LARGE SCALE GENOMIC DNA]</scope>
    <source>
        <strain evidence="10 12">DSM 26383</strain>
    </source>
</reference>
<evidence type="ECO:0000256" key="3">
    <source>
        <dbReference type="ARBA" id="ARBA00022448"/>
    </source>
</evidence>
<feature type="transmembrane region" description="Helical" evidence="8">
    <location>
        <begin position="177"/>
        <end position="196"/>
    </location>
</feature>
<dbReference type="AlphaFoldDB" id="A0A0T5P1Y6"/>
<dbReference type="STRING" id="540747.SAMN04488031_10217"/>
<keyword evidence="11" id="KW-1185">Reference proteome</keyword>